<evidence type="ECO:0000256" key="5">
    <source>
        <dbReference type="ARBA" id="ARBA00022989"/>
    </source>
</evidence>
<dbReference type="InterPro" id="IPR007110">
    <property type="entry name" value="Ig-like_dom"/>
</dbReference>
<feature type="transmembrane region" description="Helical" evidence="11">
    <location>
        <begin position="166"/>
        <end position="191"/>
    </location>
</feature>
<dbReference type="InterPro" id="IPR052280">
    <property type="entry name" value="HEPACAM_domain"/>
</dbReference>
<evidence type="ECO:0000256" key="3">
    <source>
        <dbReference type="ARBA" id="ARBA00022692"/>
    </source>
</evidence>
<proteinExistence type="predicted"/>
<dbReference type="Pfam" id="PF13927">
    <property type="entry name" value="Ig_3"/>
    <property type="match status" value="1"/>
</dbReference>
<feature type="domain" description="Ig-like" evidence="12">
    <location>
        <begin position="5"/>
        <end position="83"/>
    </location>
</feature>
<evidence type="ECO:0000256" key="9">
    <source>
        <dbReference type="ARBA" id="ARBA00023319"/>
    </source>
</evidence>
<dbReference type="AlphaFoldDB" id="A0A401RI40"/>
<keyword evidence="3 11" id="KW-0812">Transmembrane</keyword>
<feature type="transmembrane region" description="Helical" evidence="11">
    <location>
        <begin position="136"/>
        <end position="160"/>
    </location>
</feature>
<name>A0A401RI40_CHIPU</name>
<keyword evidence="7" id="KW-1015">Disulfide bond</keyword>
<feature type="transmembrane region" description="Helical" evidence="11">
    <location>
        <begin position="98"/>
        <end position="124"/>
    </location>
</feature>
<dbReference type="SUPFAM" id="SSF48726">
    <property type="entry name" value="Immunoglobulin"/>
    <property type="match status" value="1"/>
</dbReference>
<keyword evidence="14" id="KW-1185">Reference proteome</keyword>
<evidence type="ECO:0000256" key="6">
    <source>
        <dbReference type="ARBA" id="ARBA00023136"/>
    </source>
</evidence>
<dbReference type="EMBL" id="BEZZ01005612">
    <property type="protein sequence ID" value="GCC17756.1"/>
    <property type="molecule type" value="Genomic_DNA"/>
</dbReference>
<protein>
    <recommendedName>
        <fullName evidence="12">Ig-like domain-containing protein</fullName>
    </recommendedName>
</protein>
<keyword evidence="2" id="KW-0963">Cytoplasm</keyword>
<dbReference type="Proteomes" id="UP000287033">
    <property type="component" value="Unassembled WGS sequence"/>
</dbReference>
<dbReference type="PANTHER" id="PTHR44888:SF1">
    <property type="entry name" value="HEPACAM FAMILY MEMBER 2"/>
    <property type="match status" value="1"/>
</dbReference>
<evidence type="ECO:0000256" key="2">
    <source>
        <dbReference type="ARBA" id="ARBA00022490"/>
    </source>
</evidence>
<dbReference type="OMA" id="WCRATAG"/>
<evidence type="ECO:0000313" key="14">
    <source>
        <dbReference type="Proteomes" id="UP000287033"/>
    </source>
</evidence>
<evidence type="ECO:0000256" key="8">
    <source>
        <dbReference type="ARBA" id="ARBA00023180"/>
    </source>
</evidence>
<comment type="caution">
    <text evidence="13">The sequence shown here is derived from an EMBL/GenBank/DDBJ whole genome shotgun (WGS) entry which is preliminary data.</text>
</comment>
<evidence type="ECO:0000259" key="12">
    <source>
        <dbReference type="PROSITE" id="PS50835"/>
    </source>
</evidence>
<dbReference type="InterPro" id="IPR013783">
    <property type="entry name" value="Ig-like_fold"/>
</dbReference>
<evidence type="ECO:0000256" key="4">
    <source>
        <dbReference type="ARBA" id="ARBA00022729"/>
    </source>
</evidence>
<dbReference type="OrthoDB" id="9950163at2759"/>
<keyword evidence="8" id="KW-0325">Glycoprotein</keyword>
<reference evidence="13 14" key="1">
    <citation type="journal article" date="2018" name="Nat. Ecol. Evol.">
        <title>Shark genomes provide insights into elasmobranch evolution and the origin of vertebrates.</title>
        <authorList>
            <person name="Hara Y"/>
            <person name="Yamaguchi K"/>
            <person name="Onimaru K"/>
            <person name="Kadota M"/>
            <person name="Koyanagi M"/>
            <person name="Keeley SD"/>
            <person name="Tatsumi K"/>
            <person name="Tanaka K"/>
            <person name="Motone F"/>
            <person name="Kageyama Y"/>
            <person name="Nozu R"/>
            <person name="Adachi N"/>
            <person name="Nishimura O"/>
            <person name="Nakagawa R"/>
            <person name="Tanegashima C"/>
            <person name="Kiyatake I"/>
            <person name="Matsumoto R"/>
            <person name="Murakumo K"/>
            <person name="Nishida K"/>
            <person name="Terakita A"/>
            <person name="Kuratani S"/>
            <person name="Sato K"/>
            <person name="Hyodo S Kuraku.S."/>
        </authorList>
    </citation>
    <scope>NUCLEOTIDE SEQUENCE [LARGE SCALE GENOMIC DNA]</scope>
</reference>
<dbReference type="PANTHER" id="PTHR44888">
    <property type="entry name" value="HEPACAM FAMILY MEMBER 2-RELATED"/>
    <property type="match status" value="1"/>
</dbReference>
<dbReference type="InterPro" id="IPR036179">
    <property type="entry name" value="Ig-like_dom_sf"/>
</dbReference>
<evidence type="ECO:0000256" key="11">
    <source>
        <dbReference type="SAM" id="Phobius"/>
    </source>
</evidence>
<dbReference type="PROSITE" id="PS50835">
    <property type="entry name" value="IG_LIKE"/>
    <property type="match status" value="1"/>
</dbReference>
<evidence type="ECO:0000256" key="7">
    <source>
        <dbReference type="ARBA" id="ARBA00023157"/>
    </source>
</evidence>
<dbReference type="GO" id="GO:0005737">
    <property type="term" value="C:cytoplasm"/>
    <property type="evidence" value="ECO:0007669"/>
    <property type="project" value="UniProtKB-SubCell"/>
</dbReference>
<evidence type="ECO:0000256" key="1">
    <source>
        <dbReference type="ARBA" id="ARBA00004496"/>
    </source>
</evidence>
<organism evidence="13 14">
    <name type="scientific">Chiloscyllium punctatum</name>
    <name type="common">Brownbanded bambooshark</name>
    <name type="synonym">Hemiscyllium punctatum</name>
    <dbReference type="NCBI Taxonomy" id="137246"/>
    <lineage>
        <taxon>Eukaryota</taxon>
        <taxon>Metazoa</taxon>
        <taxon>Chordata</taxon>
        <taxon>Craniata</taxon>
        <taxon>Vertebrata</taxon>
        <taxon>Chondrichthyes</taxon>
        <taxon>Elasmobranchii</taxon>
        <taxon>Galeomorphii</taxon>
        <taxon>Galeoidea</taxon>
        <taxon>Orectolobiformes</taxon>
        <taxon>Hemiscylliidae</taxon>
        <taxon>Chiloscyllium</taxon>
    </lineage>
</organism>
<evidence type="ECO:0000256" key="10">
    <source>
        <dbReference type="ARBA" id="ARBA00046288"/>
    </source>
</evidence>
<comment type="subcellular location">
    <subcellularLocation>
        <location evidence="1">Cytoplasm</location>
    </subcellularLocation>
    <subcellularLocation>
        <location evidence="10">Endomembrane system</location>
        <topology evidence="10">Single-pass type I membrane protein</topology>
    </subcellularLocation>
</comment>
<dbReference type="CDD" id="cd00096">
    <property type="entry name" value="Ig"/>
    <property type="match status" value="1"/>
</dbReference>
<keyword evidence="5 11" id="KW-1133">Transmembrane helix</keyword>
<keyword evidence="6 11" id="KW-0472">Membrane</keyword>
<accession>A0A401RI40</accession>
<sequence length="223" mass="25406">MLSTPLIIQDPAYIAKKVQLSCIVRNGRPNQLLWSKEDKPIMNSSLYNLASDNSTLTINNVANVHCGFYTCTVTNDISQRNISHFLIAHGIQFLHKRILVSSVIALVSTMMSFAAVFFIIFFCIEKYKGQKHQTQLTVAFLFIEMKCYICLLISCILCTLDADISVTFRVISGMVFCMVLGLTGYIVFLYLHPYRDDIGSFLLRKRKFKLLHAGLYAKFVYKT</sequence>
<keyword evidence="9" id="KW-0393">Immunoglobulin domain</keyword>
<dbReference type="Gene3D" id="2.60.40.10">
    <property type="entry name" value="Immunoglobulins"/>
    <property type="match status" value="1"/>
</dbReference>
<keyword evidence="4" id="KW-0732">Signal</keyword>
<gene>
    <name evidence="13" type="ORF">chiPu_0022028</name>
</gene>
<dbReference type="GO" id="GO:0012505">
    <property type="term" value="C:endomembrane system"/>
    <property type="evidence" value="ECO:0007669"/>
    <property type="project" value="UniProtKB-SubCell"/>
</dbReference>
<evidence type="ECO:0000313" key="13">
    <source>
        <dbReference type="EMBL" id="GCC17756.1"/>
    </source>
</evidence>